<sequence length="190" mass="21137">MEETVPGVVQTSENQNAMMKHSKPLHRFTQNQPRSFGIVVLMFGCAEVVMGFVMAGADLQTSFSLYIPFWQGTMFLVCGVLSIYTELHPSKKTVTICLAMSVVSMLGIVLSFGYRIYFLIDSTYPYSYYNKGPYLEAQLSIVVGMLFGSSLFVFGVLVFFAVIARAALKSTHDQVIIQHIAMQPQSELST</sequence>
<evidence type="ECO:0000256" key="3">
    <source>
        <dbReference type="ARBA" id="ARBA00022989"/>
    </source>
</evidence>
<name>A0A3Q2DIR3_CYPVA</name>
<dbReference type="AlphaFoldDB" id="A0A3Q2DIR3"/>
<accession>A0A3Q2DIR3</accession>
<feature type="transmembrane region" description="Helical" evidence="5">
    <location>
        <begin position="137"/>
        <end position="164"/>
    </location>
</feature>
<comment type="subcellular location">
    <subcellularLocation>
        <location evidence="1">Membrane</location>
        <topology evidence="1">Multi-pass membrane protein</topology>
    </subcellularLocation>
</comment>
<dbReference type="Proteomes" id="UP000265020">
    <property type="component" value="Unassembled WGS sequence"/>
</dbReference>
<evidence type="ECO:0000313" key="7">
    <source>
        <dbReference type="Proteomes" id="UP000265020"/>
    </source>
</evidence>
<dbReference type="Pfam" id="PF04103">
    <property type="entry name" value="CD20"/>
    <property type="match status" value="1"/>
</dbReference>
<feature type="transmembrane region" description="Helical" evidence="5">
    <location>
        <begin position="36"/>
        <end position="57"/>
    </location>
</feature>
<evidence type="ECO:0000256" key="1">
    <source>
        <dbReference type="ARBA" id="ARBA00004141"/>
    </source>
</evidence>
<dbReference type="InterPro" id="IPR007237">
    <property type="entry name" value="CD20-like"/>
</dbReference>
<evidence type="ECO:0000256" key="5">
    <source>
        <dbReference type="SAM" id="Phobius"/>
    </source>
</evidence>
<evidence type="ECO:0000256" key="2">
    <source>
        <dbReference type="ARBA" id="ARBA00022692"/>
    </source>
</evidence>
<keyword evidence="3 5" id="KW-1133">Transmembrane helix</keyword>
<evidence type="ECO:0000313" key="6">
    <source>
        <dbReference type="Ensembl" id="ENSCVAP00000019291.1"/>
    </source>
</evidence>
<dbReference type="GeneTree" id="ENSGT00510000052164"/>
<keyword evidence="7" id="KW-1185">Reference proteome</keyword>
<keyword evidence="2 5" id="KW-0812">Transmembrane</keyword>
<reference evidence="6" key="2">
    <citation type="submission" date="2025-09" db="UniProtKB">
        <authorList>
            <consortium name="Ensembl"/>
        </authorList>
    </citation>
    <scope>IDENTIFICATION</scope>
</reference>
<protein>
    <submittedName>
        <fullName evidence="6">Uncharacterized LOC107098620</fullName>
    </submittedName>
</protein>
<dbReference type="RefSeq" id="XP_015251878.1">
    <property type="nucleotide sequence ID" value="XM_015396392.1"/>
</dbReference>
<dbReference type="RefSeq" id="XP_015251877.1">
    <property type="nucleotide sequence ID" value="XM_015396391.1"/>
</dbReference>
<reference evidence="6" key="1">
    <citation type="submission" date="2025-08" db="UniProtKB">
        <authorList>
            <consortium name="Ensembl"/>
        </authorList>
    </citation>
    <scope>IDENTIFICATION</scope>
</reference>
<evidence type="ECO:0000256" key="4">
    <source>
        <dbReference type="ARBA" id="ARBA00023136"/>
    </source>
</evidence>
<dbReference type="OMA" id="MFGCAEV"/>
<proteinExistence type="predicted"/>
<organism evidence="6 7">
    <name type="scientific">Cyprinodon variegatus</name>
    <name type="common">Sheepshead minnow</name>
    <dbReference type="NCBI Taxonomy" id="28743"/>
    <lineage>
        <taxon>Eukaryota</taxon>
        <taxon>Metazoa</taxon>
        <taxon>Chordata</taxon>
        <taxon>Craniata</taxon>
        <taxon>Vertebrata</taxon>
        <taxon>Euteleostomi</taxon>
        <taxon>Actinopterygii</taxon>
        <taxon>Neopterygii</taxon>
        <taxon>Teleostei</taxon>
        <taxon>Neoteleostei</taxon>
        <taxon>Acanthomorphata</taxon>
        <taxon>Ovalentaria</taxon>
        <taxon>Atherinomorphae</taxon>
        <taxon>Cyprinodontiformes</taxon>
        <taxon>Cyprinodontidae</taxon>
        <taxon>Cyprinodon</taxon>
    </lineage>
</organism>
<dbReference type="Ensembl" id="ENSCVAT00000028429.1">
    <property type="protein sequence ID" value="ENSCVAP00000019291.1"/>
    <property type="gene ID" value="ENSCVAG00000022616.1"/>
</dbReference>
<keyword evidence="4 5" id="KW-0472">Membrane</keyword>
<dbReference type="GeneID" id="107098620"/>
<feature type="transmembrane region" description="Helical" evidence="5">
    <location>
        <begin position="63"/>
        <end position="84"/>
    </location>
</feature>
<dbReference type="GO" id="GO:0016020">
    <property type="term" value="C:membrane"/>
    <property type="evidence" value="ECO:0007669"/>
    <property type="project" value="UniProtKB-SubCell"/>
</dbReference>
<feature type="transmembrane region" description="Helical" evidence="5">
    <location>
        <begin position="96"/>
        <end position="117"/>
    </location>
</feature>
<dbReference type="OrthoDB" id="10071849at2759"/>